<dbReference type="Pfam" id="PF01419">
    <property type="entry name" value="Jacalin"/>
    <property type="match status" value="1"/>
</dbReference>
<comment type="similarity">
    <text evidence="1">Belongs to the jacalin lectin family.</text>
</comment>
<dbReference type="SMART" id="SM00915">
    <property type="entry name" value="Jacalin"/>
    <property type="match status" value="1"/>
</dbReference>
<evidence type="ECO:0000313" key="4">
    <source>
        <dbReference type="EMBL" id="PHT38959.1"/>
    </source>
</evidence>
<dbReference type="InterPro" id="IPR001229">
    <property type="entry name" value="Jacalin-like_lectin_dom"/>
</dbReference>
<gene>
    <name evidence="4" type="ORF">CQW23_22532</name>
</gene>
<evidence type="ECO:0000259" key="3">
    <source>
        <dbReference type="PROSITE" id="PS51752"/>
    </source>
</evidence>
<dbReference type="EMBL" id="MLFT02000009">
    <property type="protein sequence ID" value="PHT38959.1"/>
    <property type="molecule type" value="Genomic_DNA"/>
</dbReference>
<dbReference type="GO" id="GO:0030246">
    <property type="term" value="F:carbohydrate binding"/>
    <property type="evidence" value="ECO:0007669"/>
    <property type="project" value="UniProtKB-KW"/>
</dbReference>
<dbReference type="AlphaFoldDB" id="A0A2G2W194"/>
<evidence type="ECO:0000313" key="5">
    <source>
        <dbReference type="Proteomes" id="UP000224567"/>
    </source>
</evidence>
<sequence>MTKVGPVGDQRGDGIIWDEKGRDQVVGINVYYRQDSIDSLQFIYPENGNLVSSNKHEVNSCFNICGIVFDSSQFLTCCLSGSYGYPNDCLSTVIQTIKFVTNKGSYGPFGTSSVDAKHFNFHIGNNRLFGGFHGTQNCHGVETYDRGPKFKDDVWSWLGGFENVNIDVSVVYDIMPL</sequence>
<dbReference type="PROSITE" id="PS51752">
    <property type="entry name" value="JACALIN_LECTIN"/>
    <property type="match status" value="1"/>
</dbReference>
<accession>A0A2G2W194</accession>
<evidence type="ECO:0000256" key="1">
    <source>
        <dbReference type="ARBA" id="ARBA00006568"/>
    </source>
</evidence>
<dbReference type="SUPFAM" id="SSF51101">
    <property type="entry name" value="Mannose-binding lectins"/>
    <property type="match status" value="1"/>
</dbReference>
<dbReference type="Gene3D" id="2.100.10.30">
    <property type="entry name" value="Jacalin-like lectin domain"/>
    <property type="match status" value="1"/>
</dbReference>
<dbReference type="InterPro" id="IPR036404">
    <property type="entry name" value="Jacalin-like_lectin_dom_sf"/>
</dbReference>
<keyword evidence="5" id="KW-1185">Reference proteome</keyword>
<feature type="domain" description="Jacalin-type lectin" evidence="3">
    <location>
        <begin position="1"/>
        <end position="152"/>
    </location>
</feature>
<dbReference type="PANTHER" id="PTHR47293:SF60">
    <property type="entry name" value="INACTIVE PROTEIN RESTRICTED TEV MOVEMENT 1-LIKE"/>
    <property type="match status" value="1"/>
</dbReference>
<reference evidence="5" key="2">
    <citation type="journal article" date="2017" name="J. Anim. Genet.">
        <title>Multiple reference genome sequences of hot pepper reveal the massive evolution of plant disease resistance genes by retroduplication.</title>
        <authorList>
            <person name="Kim S."/>
            <person name="Park J."/>
            <person name="Yeom S.-I."/>
            <person name="Kim Y.-M."/>
            <person name="Seo E."/>
            <person name="Kim K.-T."/>
            <person name="Kim M.-S."/>
            <person name="Lee J.M."/>
            <person name="Cheong K."/>
            <person name="Shin H.-S."/>
            <person name="Kim S.-B."/>
            <person name="Han K."/>
            <person name="Lee J."/>
            <person name="Park M."/>
            <person name="Lee H.-A."/>
            <person name="Lee H.-Y."/>
            <person name="Lee Y."/>
            <person name="Oh S."/>
            <person name="Lee J.H."/>
            <person name="Choi E."/>
            <person name="Choi E."/>
            <person name="Lee S.E."/>
            <person name="Jeon J."/>
            <person name="Kim H."/>
            <person name="Choi G."/>
            <person name="Song H."/>
            <person name="Lee J."/>
            <person name="Lee S.-C."/>
            <person name="Kwon J.-K."/>
            <person name="Lee H.-Y."/>
            <person name="Koo N."/>
            <person name="Hong Y."/>
            <person name="Kim R.W."/>
            <person name="Kang W.-H."/>
            <person name="Huh J.H."/>
            <person name="Kang B.-C."/>
            <person name="Yang T.-J."/>
            <person name="Lee Y.-H."/>
            <person name="Bennetzen J.L."/>
            <person name="Choi D."/>
        </authorList>
    </citation>
    <scope>NUCLEOTIDE SEQUENCE [LARGE SCALE GENOMIC DNA]</scope>
    <source>
        <strain evidence="5">cv. PBC81</strain>
    </source>
</reference>
<dbReference type="OrthoDB" id="581739at2759"/>
<organism evidence="4 5">
    <name type="scientific">Capsicum baccatum</name>
    <name type="common">Peruvian pepper</name>
    <dbReference type="NCBI Taxonomy" id="33114"/>
    <lineage>
        <taxon>Eukaryota</taxon>
        <taxon>Viridiplantae</taxon>
        <taxon>Streptophyta</taxon>
        <taxon>Embryophyta</taxon>
        <taxon>Tracheophyta</taxon>
        <taxon>Spermatophyta</taxon>
        <taxon>Magnoliopsida</taxon>
        <taxon>eudicotyledons</taxon>
        <taxon>Gunneridae</taxon>
        <taxon>Pentapetalae</taxon>
        <taxon>asterids</taxon>
        <taxon>lamiids</taxon>
        <taxon>Solanales</taxon>
        <taxon>Solanaceae</taxon>
        <taxon>Solanoideae</taxon>
        <taxon>Capsiceae</taxon>
        <taxon>Capsicum</taxon>
    </lineage>
</organism>
<keyword evidence="2" id="KW-0430">Lectin</keyword>
<reference evidence="4 5" key="1">
    <citation type="journal article" date="2017" name="Genome Biol.">
        <title>New reference genome sequences of hot pepper reveal the massive evolution of plant disease-resistance genes by retroduplication.</title>
        <authorList>
            <person name="Kim S."/>
            <person name="Park J."/>
            <person name="Yeom S.I."/>
            <person name="Kim Y.M."/>
            <person name="Seo E."/>
            <person name="Kim K.T."/>
            <person name="Kim M.S."/>
            <person name="Lee J.M."/>
            <person name="Cheong K."/>
            <person name="Shin H.S."/>
            <person name="Kim S.B."/>
            <person name="Han K."/>
            <person name="Lee J."/>
            <person name="Park M."/>
            <person name="Lee H.A."/>
            <person name="Lee H.Y."/>
            <person name="Lee Y."/>
            <person name="Oh S."/>
            <person name="Lee J.H."/>
            <person name="Choi E."/>
            <person name="Choi E."/>
            <person name="Lee S.E."/>
            <person name="Jeon J."/>
            <person name="Kim H."/>
            <person name="Choi G."/>
            <person name="Song H."/>
            <person name="Lee J."/>
            <person name="Lee S.C."/>
            <person name="Kwon J.K."/>
            <person name="Lee H.Y."/>
            <person name="Koo N."/>
            <person name="Hong Y."/>
            <person name="Kim R.W."/>
            <person name="Kang W.H."/>
            <person name="Huh J.H."/>
            <person name="Kang B.C."/>
            <person name="Yang T.J."/>
            <person name="Lee Y.H."/>
            <person name="Bennetzen J.L."/>
            <person name="Choi D."/>
        </authorList>
    </citation>
    <scope>NUCLEOTIDE SEQUENCE [LARGE SCALE GENOMIC DNA]</scope>
    <source>
        <strain evidence="5">cv. PBC81</strain>
    </source>
</reference>
<name>A0A2G2W194_CAPBA</name>
<proteinExistence type="inferred from homology"/>
<dbReference type="PANTHER" id="PTHR47293">
    <property type="entry name" value="JACALIN-RELATED LECTIN 3"/>
    <property type="match status" value="1"/>
</dbReference>
<protein>
    <recommendedName>
        <fullName evidence="3">Jacalin-type lectin domain-containing protein</fullName>
    </recommendedName>
</protein>
<dbReference type="Proteomes" id="UP000224567">
    <property type="component" value="Unassembled WGS sequence"/>
</dbReference>
<comment type="caution">
    <text evidence="4">The sequence shown here is derived from an EMBL/GenBank/DDBJ whole genome shotgun (WGS) entry which is preliminary data.</text>
</comment>
<evidence type="ECO:0000256" key="2">
    <source>
        <dbReference type="ARBA" id="ARBA00022734"/>
    </source>
</evidence>